<gene>
    <name evidence="1" type="ORF">QC762_213430</name>
</gene>
<dbReference type="GeneID" id="87908145"/>
<proteinExistence type="predicted"/>
<dbReference type="EMBL" id="JAFFHA010000004">
    <property type="protein sequence ID" value="KAK4657484.1"/>
    <property type="molecule type" value="Genomic_DNA"/>
</dbReference>
<comment type="caution">
    <text evidence="1">The sequence shown here is derived from an EMBL/GenBank/DDBJ whole genome shotgun (WGS) entry which is preliminary data.</text>
</comment>
<dbReference type="Proteomes" id="UP001323405">
    <property type="component" value="Unassembled WGS sequence"/>
</dbReference>
<protein>
    <recommendedName>
        <fullName evidence="3">Lysophospholipase</fullName>
    </recommendedName>
</protein>
<evidence type="ECO:0000313" key="1">
    <source>
        <dbReference type="EMBL" id="KAK4657484.1"/>
    </source>
</evidence>
<accession>A0ABR0GPB9</accession>
<dbReference type="RefSeq" id="XP_062746457.1">
    <property type="nucleotide sequence ID" value="XM_062888238.1"/>
</dbReference>
<dbReference type="PANTHER" id="PTHR34853">
    <property type="match status" value="1"/>
</dbReference>
<name>A0ABR0GPB9_9PEZI</name>
<keyword evidence="2" id="KW-1185">Reference proteome</keyword>
<reference evidence="1 2" key="1">
    <citation type="journal article" date="2023" name="bioRxiv">
        <title>High-quality genome assemblies of four members of thePodospora anserinaspecies complex.</title>
        <authorList>
            <person name="Ament-Velasquez S.L."/>
            <person name="Vogan A.A."/>
            <person name="Wallerman O."/>
            <person name="Hartmann F."/>
            <person name="Gautier V."/>
            <person name="Silar P."/>
            <person name="Giraud T."/>
            <person name="Johannesson H."/>
        </authorList>
    </citation>
    <scope>NUCLEOTIDE SEQUENCE [LARGE SCALE GENOMIC DNA]</scope>
    <source>
        <strain evidence="1 2">CBS 415.72m</strain>
    </source>
</reference>
<sequence length="347" mass="37730">MTTISEKGETVAVTGLLAVPVSANNTIPVVSWQHGTILSFDQVPSHMVKLSDPNYNVTDDADSLETLFNIQRFAANGFAVIAADYIGKGPLREGRGEAYVVKGATTQTCVDILNAGLAALEDLGLTPAKLFLQGWSQGAPNTLWLHQALRSDGIDIEATAVASPFSDLDQAWRYWSGKGLESYPPLAAWIAPCMIVALGSYELYYNLPGLMETAVRPQYRELAERNWQDYNISAIDPSNSPNSTNLLADSFWKGYTNDHISALQRQLIRNAAIAWEYDSPIHFYYGLADEAVHPAMVTRTVAAGGRYAAGIQVARASHRATFLAGLYGSGASLDSFDNVLSWFQSKA</sequence>
<dbReference type="Gene3D" id="1.10.260.160">
    <property type="match status" value="1"/>
</dbReference>
<dbReference type="PANTHER" id="PTHR34853:SF1">
    <property type="entry name" value="LIPASE 5"/>
    <property type="match status" value="1"/>
</dbReference>
<evidence type="ECO:0008006" key="3">
    <source>
        <dbReference type="Google" id="ProtNLM"/>
    </source>
</evidence>
<evidence type="ECO:0000313" key="2">
    <source>
        <dbReference type="Proteomes" id="UP001323405"/>
    </source>
</evidence>
<dbReference type="InterPro" id="IPR005152">
    <property type="entry name" value="Lipase_secreted"/>
</dbReference>
<dbReference type="PIRSF" id="PIRSF029171">
    <property type="entry name" value="Esterase_LipA"/>
    <property type="match status" value="1"/>
</dbReference>
<organism evidence="1 2">
    <name type="scientific">Podospora pseudocomata</name>
    <dbReference type="NCBI Taxonomy" id="2093779"/>
    <lineage>
        <taxon>Eukaryota</taxon>
        <taxon>Fungi</taxon>
        <taxon>Dikarya</taxon>
        <taxon>Ascomycota</taxon>
        <taxon>Pezizomycotina</taxon>
        <taxon>Sordariomycetes</taxon>
        <taxon>Sordariomycetidae</taxon>
        <taxon>Sordariales</taxon>
        <taxon>Podosporaceae</taxon>
        <taxon>Podospora</taxon>
    </lineage>
</organism>
<dbReference type="InterPro" id="IPR029058">
    <property type="entry name" value="AB_hydrolase_fold"/>
</dbReference>
<dbReference type="Gene3D" id="3.40.50.1820">
    <property type="entry name" value="alpha/beta hydrolase"/>
    <property type="match status" value="1"/>
</dbReference>
<dbReference type="SUPFAM" id="SSF53474">
    <property type="entry name" value="alpha/beta-Hydrolases"/>
    <property type="match status" value="1"/>
</dbReference>